<keyword evidence="1" id="KW-0732">Signal</keyword>
<dbReference type="EMBL" id="LR031875">
    <property type="protein sequence ID" value="VDD29771.1"/>
    <property type="molecule type" value="Genomic_DNA"/>
</dbReference>
<accession>A0A3P6E0Q2</accession>
<feature type="signal peptide" evidence="1">
    <location>
        <begin position="1"/>
        <end position="23"/>
    </location>
</feature>
<gene>
    <name evidence="2" type="ORF">BOLC9T55094H</name>
</gene>
<evidence type="ECO:0000313" key="2">
    <source>
        <dbReference type="EMBL" id="VDD29771.1"/>
    </source>
</evidence>
<proteinExistence type="predicted"/>
<feature type="chain" id="PRO_5018000253" description="Secreted protein" evidence="1">
    <location>
        <begin position="24"/>
        <end position="91"/>
    </location>
</feature>
<dbReference type="AlphaFoldDB" id="A0A3P6E0Q2"/>
<evidence type="ECO:0008006" key="3">
    <source>
        <dbReference type="Google" id="ProtNLM"/>
    </source>
</evidence>
<sequence>MNIIEAAFFLCFISSSNVHFAGATKQNRRQHHAVREPIHTQSLTDTLLEQTHQRRLTTTFFFPLQGVPINDRRLHALRHTRITPRARHSPL</sequence>
<organism evidence="2">
    <name type="scientific">Brassica oleracea</name>
    <name type="common">Wild cabbage</name>
    <dbReference type="NCBI Taxonomy" id="3712"/>
    <lineage>
        <taxon>Eukaryota</taxon>
        <taxon>Viridiplantae</taxon>
        <taxon>Streptophyta</taxon>
        <taxon>Embryophyta</taxon>
        <taxon>Tracheophyta</taxon>
        <taxon>Spermatophyta</taxon>
        <taxon>Magnoliopsida</taxon>
        <taxon>eudicotyledons</taxon>
        <taxon>Gunneridae</taxon>
        <taxon>Pentapetalae</taxon>
        <taxon>rosids</taxon>
        <taxon>malvids</taxon>
        <taxon>Brassicales</taxon>
        <taxon>Brassicaceae</taxon>
        <taxon>Brassiceae</taxon>
        <taxon>Brassica</taxon>
    </lineage>
</organism>
<evidence type="ECO:0000256" key="1">
    <source>
        <dbReference type="SAM" id="SignalP"/>
    </source>
</evidence>
<reference evidence="2" key="1">
    <citation type="submission" date="2018-11" db="EMBL/GenBank/DDBJ databases">
        <authorList>
            <consortium name="Genoscope - CEA"/>
            <person name="William W."/>
        </authorList>
    </citation>
    <scope>NUCLEOTIDE SEQUENCE</scope>
</reference>
<name>A0A3P6E0Q2_BRAOL</name>
<protein>
    <recommendedName>
        <fullName evidence="3">Secreted protein</fullName>
    </recommendedName>
</protein>